<dbReference type="PROSITE" id="PS00036">
    <property type="entry name" value="BZIP_BASIC"/>
    <property type="match status" value="1"/>
</dbReference>
<feature type="compositionally biased region" description="Basic and acidic residues" evidence="6">
    <location>
        <begin position="23"/>
        <end position="53"/>
    </location>
</feature>
<evidence type="ECO:0000256" key="6">
    <source>
        <dbReference type="SAM" id="MobiDB-lite"/>
    </source>
</evidence>
<feature type="compositionally biased region" description="Low complexity" evidence="6">
    <location>
        <begin position="84"/>
        <end position="120"/>
    </location>
</feature>
<evidence type="ECO:0000256" key="2">
    <source>
        <dbReference type="ARBA" id="ARBA00023015"/>
    </source>
</evidence>
<dbReference type="InterPro" id="IPR004827">
    <property type="entry name" value="bZIP"/>
</dbReference>
<evidence type="ECO:0000313" key="9">
    <source>
        <dbReference type="Proteomes" id="UP001497497"/>
    </source>
</evidence>
<feature type="compositionally biased region" description="Polar residues" evidence="6">
    <location>
        <begin position="412"/>
        <end position="421"/>
    </location>
</feature>
<evidence type="ECO:0000256" key="5">
    <source>
        <dbReference type="ARBA" id="ARBA00023242"/>
    </source>
</evidence>
<dbReference type="EMBL" id="CAXITT010000088">
    <property type="protein sequence ID" value="CAL1531401.1"/>
    <property type="molecule type" value="Genomic_DNA"/>
</dbReference>
<feature type="compositionally biased region" description="Polar residues" evidence="6">
    <location>
        <begin position="329"/>
        <end position="338"/>
    </location>
</feature>
<accession>A0AAV2HGZ3</accession>
<dbReference type="SMART" id="SM00338">
    <property type="entry name" value="BRLZ"/>
    <property type="match status" value="1"/>
</dbReference>
<dbReference type="GO" id="GO:0003700">
    <property type="term" value="F:DNA-binding transcription factor activity"/>
    <property type="evidence" value="ECO:0007669"/>
    <property type="project" value="InterPro"/>
</dbReference>
<feature type="compositionally biased region" description="Basic residues" evidence="6">
    <location>
        <begin position="127"/>
        <end position="139"/>
    </location>
</feature>
<feature type="compositionally biased region" description="Basic and acidic residues" evidence="6">
    <location>
        <begin position="370"/>
        <end position="387"/>
    </location>
</feature>
<sequence length="559" mass="61647">MLACDSAVNGFNSRGSQSFTRYFRTDPYPEPRDLSHYRKMYTEGELKDKDRKRNSPPPSHPSPVAQSLTHGFEAPLQPSPEVLPPASAAHAPSSTSTPMESPTAAFASTTTTTSPQPGAPKGDAHPAHHHQHSSSHQHYHPYADTDHQGNSDSDSSGAYGPDGNRRYREFVPDEQKDMHYWEKRRKNNEAARKSREKRRIHDKILEGRINCLEDDNTKLRRELLALKKKFNLPDGHPSLAGVLMDDEPVHQRGGNVSPPPSSNNSQVSRNSPVGGVSKAPAPAHMPYSSPPPLLSVAGAIQMGVAMYSNNAAGVPYFMSDASRLGQDSMMKSQPSAISTGHPHHPLSQHHHSVHHSAYPADLLKHEPIEEGEVRTRERSNSNQERRATYQLEPPETSLLRRGSVGNYPQYRSPMSPTLVGQSPFTSAHVNHLSQAPYLQRSYDSYSHSSWSQRSPVSSHSSDENYDEPLQLTVRRDSNVSAHSNNAHDDSSMESEQSVTQEKIPSSISPPASSFPLKLRHKLPMHDVSYPKDLFPSMASAAVAVTPSSFSPHPFMNGLA</sequence>
<gene>
    <name evidence="8" type="ORF">GSLYS_00005496001</name>
</gene>
<feature type="region of interest" description="Disordered" evidence="6">
    <location>
        <begin position="15"/>
        <end position="171"/>
    </location>
</feature>
<dbReference type="Gene3D" id="1.20.5.170">
    <property type="match status" value="1"/>
</dbReference>
<comment type="similarity">
    <text evidence="1">Belongs to the bZIP family. NFIL3 subfamily.</text>
</comment>
<dbReference type="GO" id="GO:0007623">
    <property type="term" value="P:circadian rhythm"/>
    <property type="evidence" value="ECO:0007669"/>
    <property type="project" value="TreeGrafter"/>
</dbReference>
<feature type="compositionally biased region" description="Low complexity" evidence="6">
    <location>
        <begin position="262"/>
        <end position="273"/>
    </location>
</feature>
<dbReference type="InterPro" id="IPR046347">
    <property type="entry name" value="bZIP_sf"/>
</dbReference>
<organism evidence="8 9">
    <name type="scientific">Lymnaea stagnalis</name>
    <name type="common">Great pond snail</name>
    <name type="synonym">Helix stagnalis</name>
    <dbReference type="NCBI Taxonomy" id="6523"/>
    <lineage>
        <taxon>Eukaryota</taxon>
        <taxon>Metazoa</taxon>
        <taxon>Spiralia</taxon>
        <taxon>Lophotrochozoa</taxon>
        <taxon>Mollusca</taxon>
        <taxon>Gastropoda</taxon>
        <taxon>Heterobranchia</taxon>
        <taxon>Euthyneura</taxon>
        <taxon>Panpulmonata</taxon>
        <taxon>Hygrophila</taxon>
        <taxon>Lymnaeoidea</taxon>
        <taxon>Lymnaeidae</taxon>
        <taxon>Lymnaea</taxon>
    </lineage>
</organism>
<evidence type="ECO:0000313" key="8">
    <source>
        <dbReference type="EMBL" id="CAL1531401.1"/>
    </source>
</evidence>
<dbReference type="GO" id="GO:0005634">
    <property type="term" value="C:nucleus"/>
    <property type="evidence" value="ECO:0007669"/>
    <property type="project" value="TreeGrafter"/>
</dbReference>
<feature type="compositionally biased region" description="Low complexity" evidence="6">
    <location>
        <begin position="503"/>
        <end position="514"/>
    </location>
</feature>
<dbReference type="PANTHER" id="PTHR15284:SF0">
    <property type="entry name" value="GH23983P"/>
    <property type="match status" value="1"/>
</dbReference>
<keyword evidence="2" id="KW-0805">Transcription regulation</keyword>
<feature type="region of interest" description="Disordered" evidence="6">
    <location>
        <begin position="248"/>
        <end position="284"/>
    </location>
</feature>
<evidence type="ECO:0000256" key="3">
    <source>
        <dbReference type="ARBA" id="ARBA00023125"/>
    </source>
</evidence>
<keyword evidence="4" id="KW-0804">Transcription</keyword>
<feature type="region of interest" description="Disordered" evidence="6">
    <location>
        <begin position="327"/>
        <end position="356"/>
    </location>
</feature>
<dbReference type="SUPFAM" id="SSF57959">
    <property type="entry name" value="Leucine zipper domain"/>
    <property type="match status" value="1"/>
</dbReference>
<evidence type="ECO:0000259" key="7">
    <source>
        <dbReference type="PROSITE" id="PS50217"/>
    </source>
</evidence>
<dbReference type="CDD" id="cd14694">
    <property type="entry name" value="bZIP_NFIL3"/>
    <property type="match status" value="1"/>
</dbReference>
<feature type="region of interest" description="Disordered" evidence="6">
    <location>
        <begin position="473"/>
        <end position="514"/>
    </location>
</feature>
<feature type="compositionally biased region" description="Basic and acidic residues" evidence="6">
    <location>
        <begin position="178"/>
        <end position="193"/>
    </location>
</feature>
<dbReference type="PROSITE" id="PS50217">
    <property type="entry name" value="BZIP"/>
    <property type="match status" value="1"/>
</dbReference>
<feature type="region of interest" description="Disordered" evidence="6">
    <location>
        <begin position="178"/>
        <end position="197"/>
    </location>
</feature>
<proteinExistence type="inferred from homology"/>
<comment type="caution">
    <text evidence="8">The sequence shown here is derived from an EMBL/GenBank/DDBJ whole genome shotgun (WGS) entry which is preliminary data.</text>
</comment>
<protein>
    <recommendedName>
        <fullName evidence="7">BZIP domain-containing protein</fullName>
    </recommendedName>
</protein>
<dbReference type="PANTHER" id="PTHR15284">
    <property type="entry name" value="NUCLEAR FACTOR INTERLEUKIN-3-REGULATED PROTEIN"/>
    <property type="match status" value="1"/>
</dbReference>
<feature type="region of interest" description="Disordered" evidence="6">
    <location>
        <begin position="370"/>
        <end position="421"/>
    </location>
</feature>
<dbReference type="InterPro" id="IPR047229">
    <property type="entry name" value="NFIL3-like"/>
</dbReference>
<dbReference type="FunFam" id="1.20.5.170:FF:000025">
    <property type="entry name" value="nuclear factor interleukin-3-regulated protein-like"/>
    <property type="match status" value="1"/>
</dbReference>
<dbReference type="InterPro" id="IPR047106">
    <property type="entry name" value="NFIL3-like_bZIP"/>
</dbReference>
<dbReference type="AlphaFoldDB" id="A0AAV2HGZ3"/>
<keyword evidence="3" id="KW-0238">DNA-binding</keyword>
<feature type="compositionally biased region" description="Polar residues" evidence="6">
    <location>
        <begin position="493"/>
        <end position="502"/>
    </location>
</feature>
<dbReference type="GO" id="GO:0003677">
    <property type="term" value="F:DNA binding"/>
    <property type="evidence" value="ECO:0007669"/>
    <property type="project" value="UniProtKB-KW"/>
</dbReference>
<feature type="domain" description="BZIP" evidence="7">
    <location>
        <begin position="177"/>
        <end position="231"/>
    </location>
</feature>
<name>A0AAV2HGZ3_LYMST</name>
<keyword evidence="9" id="KW-1185">Reference proteome</keyword>
<evidence type="ECO:0000256" key="4">
    <source>
        <dbReference type="ARBA" id="ARBA00023163"/>
    </source>
</evidence>
<reference evidence="8 9" key="1">
    <citation type="submission" date="2024-04" db="EMBL/GenBank/DDBJ databases">
        <authorList>
            <consortium name="Genoscope - CEA"/>
            <person name="William W."/>
        </authorList>
    </citation>
    <scope>NUCLEOTIDE SEQUENCE [LARGE SCALE GENOMIC DNA]</scope>
</reference>
<feature type="non-terminal residue" evidence="8">
    <location>
        <position position="559"/>
    </location>
</feature>
<feature type="compositionally biased region" description="Basic residues" evidence="6">
    <location>
        <begin position="341"/>
        <end position="354"/>
    </location>
</feature>
<dbReference type="Proteomes" id="UP001497497">
    <property type="component" value="Unassembled WGS sequence"/>
</dbReference>
<dbReference type="Pfam" id="PF07716">
    <property type="entry name" value="bZIP_2"/>
    <property type="match status" value="1"/>
</dbReference>
<evidence type="ECO:0000256" key="1">
    <source>
        <dbReference type="ARBA" id="ARBA00006079"/>
    </source>
</evidence>
<keyword evidence="5" id="KW-0539">Nucleus</keyword>